<dbReference type="AlphaFoldDB" id="A0A7J9NFR4"/>
<dbReference type="Proteomes" id="UP000593576">
    <property type="component" value="Unassembled WGS sequence"/>
</dbReference>
<evidence type="ECO:0000313" key="2">
    <source>
        <dbReference type="Proteomes" id="UP000593576"/>
    </source>
</evidence>
<protein>
    <submittedName>
        <fullName evidence="1">Uncharacterized protein</fullName>
    </submittedName>
</protein>
<dbReference type="EMBL" id="JABFAF010280193">
    <property type="protein sequence ID" value="MBA0881998.1"/>
    <property type="molecule type" value="Genomic_DNA"/>
</dbReference>
<gene>
    <name evidence="1" type="ORF">Goshw_004834</name>
</gene>
<proteinExistence type="predicted"/>
<organism evidence="1 2">
    <name type="scientific">Gossypium schwendimanii</name>
    <name type="common">Cotton</name>
    <dbReference type="NCBI Taxonomy" id="34291"/>
    <lineage>
        <taxon>Eukaryota</taxon>
        <taxon>Viridiplantae</taxon>
        <taxon>Streptophyta</taxon>
        <taxon>Embryophyta</taxon>
        <taxon>Tracheophyta</taxon>
        <taxon>Spermatophyta</taxon>
        <taxon>Magnoliopsida</taxon>
        <taxon>eudicotyledons</taxon>
        <taxon>Gunneridae</taxon>
        <taxon>Pentapetalae</taxon>
        <taxon>rosids</taxon>
        <taxon>malvids</taxon>
        <taxon>Malvales</taxon>
        <taxon>Malvaceae</taxon>
        <taxon>Malvoideae</taxon>
        <taxon>Gossypium</taxon>
    </lineage>
</organism>
<sequence length="76" mass="8900">MVCHISLKCIVHHQCITHLHLSCIFLKYILHINYMNTKVKILLFLDIFLDKGHENQVKNAIKVKVKDLILLIIPLI</sequence>
<keyword evidence="2" id="KW-1185">Reference proteome</keyword>
<feature type="non-terminal residue" evidence="1">
    <location>
        <position position="76"/>
    </location>
</feature>
<name>A0A7J9NFR4_GOSSC</name>
<comment type="caution">
    <text evidence="1">The sequence shown here is derived from an EMBL/GenBank/DDBJ whole genome shotgun (WGS) entry which is preliminary data.</text>
</comment>
<evidence type="ECO:0000313" key="1">
    <source>
        <dbReference type="EMBL" id="MBA0881998.1"/>
    </source>
</evidence>
<reference evidence="1 2" key="1">
    <citation type="journal article" date="2019" name="Genome Biol. Evol.">
        <title>Insights into the evolution of the New World diploid cottons (Gossypium, subgenus Houzingenia) based on genome sequencing.</title>
        <authorList>
            <person name="Grover C.E."/>
            <person name="Arick M.A. 2nd"/>
            <person name="Thrash A."/>
            <person name="Conover J.L."/>
            <person name="Sanders W.S."/>
            <person name="Peterson D.G."/>
            <person name="Frelichowski J.E."/>
            <person name="Scheffler J.A."/>
            <person name="Scheffler B.E."/>
            <person name="Wendel J.F."/>
        </authorList>
    </citation>
    <scope>NUCLEOTIDE SEQUENCE [LARGE SCALE GENOMIC DNA]</scope>
    <source>
        <strain evidence="1">1</strain>
        <tissue evidence="1">Leaf</tissue>
    </source>
</reference>
<accession>A0A7J9NFR4</accession>